<dbReference type="EMBL" id="APGJ01000001">
    <property type="protein sequence ID" value="EYD73709.1"/>
    <property type="molecule type" value="Genomic_DNA"/>
</dbReference>
<dbReference type="Proteomes" id="UP000025047">
    <property type="component" value="Unassembled WGS sequence"/>
</dbReference>
<comment type="caution">
    <text evidence="1">The sequence shown here is derived from an EMBL/GenBank/DDBJ whole genome shotgun (WGS) entry which is preliminary data.</text>
</comment>
<dbReference type="OrthoDB" id="5298197at2"/>
<name>A0A017HIU6_9RHOB</name>
<evidence type="ECO:0008006" key="3">
    <source>
        <dbReference type="Google" id="ProtNLM"/>
    </source>
</evidence>
<organism evidence="1 2">
    <name type="scientific">Limimaricola hongkongensis DSM 17492</name>
    <dbReference type="NCBI Taxonomy" id="1122180"/>
    <lineage>
        <taxon>Bacteria</taxon>
        <taxon>Pseudomonadati</taxon>
        <taxon>Pseudomonadota</taxon>
        <taxon>Alphaproteobacteria</taxon>
        <taxon>Rhodobacterales</taxon>
        <taxon>Paracoccaceae</taxon>
        <taxon>Limimaricola</taxon>
    </lineage>
</organism>
<dbReference type="RefSeq" id="WP_026147576.1">
    <property type="nucleotide sequence ID" value="NZ_KB823001.1"/>
</dbReference>
<dbReference type="HOGENOM" id="CLU_142871_0_0_5"/>
<dbReference type="eggNOG" id="COG4729">
    <property type="taxonomic scope" value="Bacteria"/>
</dbReference>
<proteinExistence type="predicted"/>
<dbReference type="InterPro" id="IPR015001">
    <property type="entry name" value="DUF1850"/>
</dbReference>
<accession>A0A017HIU6</accession>
<protein>
    <recommendedName>
        <fullName evidence="3">DUF1850 domain-containing protein</fullName>
    </recommendedName>
</protein>
<dbReference type="STRING" id="1122180.Lokhon_00264"/>
<sequence length="117" mass="12324">MSACLMIGGVALGLAAGTFELEWTHSVEKIGWRESWRVEDGALHLDEARVRGSGAGMEPGPEARLQNGWWVWAPGLSIPALDLAASGATGAGWRLCADGNCREIGTDPGKAIHLTPC</sequence>
<reference evidence="1 2" key="1">
    <citation type="submission" date="2013-03" db="EMBL/GenBank/DDBJ databases">
        <authorList>
            <person name="Fiebig A."/>
            <person name="Goeker M."/>
            <person name="Klenk H.-P.P."/>
        </authorList>
    </citation>
    <scope>NUCLEOTIDE SEQUENCE [LARGE SCALE GENOMIC DNA]</scope>
    <source>
        <strain evidence="1 2">DSM 17492</strain>
    </source>
</reference>
<dbReference type="PATRIC" id="fig|1122180.6.peg.268"/>
<gene>
    <name evidence="1" type="ORF">Lokhon_00264</name>
</gene>
<dbReference type="Pfam" id="PF08905">
    <property type="entry name" value="DUF1850"/>
    <property type="match status" value="1"/>
</dbReference>
<dbReference type="AlphaFoldDB" id="A0A017HIU6"/>
<keyword evidence="2" id="KW-1185">Reference proteome</keyword>
<evidence type="ECO:0000313" key="2">
    <source>
        <dbReference type="Proteomes" id="UP000025047"/>
    </source>
</evidence>
<evidence type="ECO:0000313" key="1">
    <source>
        <dbReference type="EMBL" id="EYD73709.1"/>
    </source>
</evidence>